<reference evidence="2" key="1">
    <citation type="submission" date="2025-08" db="UniProtKB">
        <authorList>
            <consortium name="Ensembl"/>
        </authorList>
    </citation>
    <scope>IDENTIFICATION</scope>
</reference>
<dbReference type="OMA" id="NLWSDDP"/>
<reference evidence="2" key="2">
    <citation type="submission" date="2025-09" db="UniProtKB">
        <authorList>
            <consortium name="Ensembl"/>
        </authorList>
    </citation>
    <scope>IDENTIFICATION</scope>
</reference>
<dbReference type="Ensembl" id="ENSSTUT00000019810.1">
    <property type="protein sequence ID" value="ENSSTUP00000018838.1"/>
    <property type="gene ID" value="ENSSTUG00000008417.1"/>
</dbReference>
<evidence type="ECO:0000313" key="2">
    <source>
        <dbReference type="Ensembl" id="ENSSTUP00000018838.1"/>
    </source>
</evidence>
<dbReference type="InParanoid" id="A0A673XBS8"/>
<dbReference type="SMART" id="SM01257">
    <property type="entry name" value="KRAP_IP3R_bind"/>
    <property type="match status" value="1"/>
</dbReference>
<dbReference type="AlphaFoldDB" id="A0A673XBS8"/>
<dbReference type="PANTHER" id="PTHR17469:SF14">
    <property type="entry name" value="PROTEIN ITPRID1"/>
    <property type="match status" value="1"/>
</dbReference>
<dbReference type="Proteomes" id="UP000472277">
    <property type="component" value="Chromosome 2"/>
</dbReference>
<dbReference type="GeneTree" id="ENSGT00940000161762"/>
<dbReference type="InterPro" id="IPR029325">
    <property type="entry name" value="ITPR-bd"/>
</dbReference>
<sequence length="78" mass="8722">MCAFVCYPSVMDVLNLWSDDPEEVLLDLGFGCDEPDISGRIPARFINNQSSARGINIQVFLDAQKNRMDIENPDVSSK</sequence>
<evidence type="ECO:0000313" key="3">
    <source>
        <dbReference type="Proteomes" id="UP000472277"/>
    </source>
</evidence>
<dbReference type="PANTHER" id="PTHR17469">
    <property type="entry name" value="SPERM SPECIFIC ANTIGEN 2-RELATED"/>
    <property type="match status" value="1"/>
</dbReference>
<proteinExistence type="predicted"/>
<dbReference type="InterPro" id="IPR043444">
    <property type="entry name" value="TESPA1-like"/>
</dbReference>
<name>A0A673XBS8_SALTR</name>
<dbReference type="GO" id="GO:0005102">
    <property type="term" value="F:signaling receptor binding"/>
    <property type="evidence" value="ECO:0007669"/>
    <property type="project" value="InterPro"/>
</dbReference>
<dbReference type="Pfam" id="PF14722">
    <property type="entry name" value="KRAP_IP3R_bind"/>
    <property type="match status" value="1"/>
</dbReference>
<feature type="domain" description="ITPR-interacting" evidence="1">
    <location>
        <begin position="3"/>
        <end position="78"/>
    </location>
</feature>
<accession>A0A673XBS8</accession>
<organism evidence="2 3">
    <name type="scientific">Salmo trutta</name>
    <name type="common">Brown trout</name>
    <dbReference type="NCBI Taxonomy" id="8032"/>
    <lineage>
        <taxon>Eukaryota</taxon>
        <taxon>Metazoa</taxon>
        <taxon>Chordata</taxon>
        <taxon>Craniata</taxon>
        <taxon>Vertebrata</taxon>
        <taxon>Euteleostomi</taxon>
        <taxon>Actinopterygii</taxon>
        <taxon>Neopterygii</taxon>
        <taxon>Teleostei</taxon>
        <taxon>Protacanthopterygii</taxon>
        <taxon>Salmoniformes</taxon>
        <taxon>Salmonidae</taxon>
        <taxon>Salmoninae</taxon>
        <taxon>Salmo</taxon>
    </lineage>
</organism>
<evidence type="ECO:0000259" key="1">
    <source>
        <dbReference type="SMART" id="SM01257"/>
    </source>
</evidence>
<keyword evidence="3" id="KW-1185">Reference proteome</keyword>
<protein>
    <recommendedName>
        <fullName evidence="1">ITPR-interacting domain-containing protein</fullName>
    </recommendedName>
</protein>